<reference evidence="3 4" key="1">
    <citation type="submission" date="2018-01" db="EMBL/GenBank/DDBJ databases">
        <title>Genomic Sequence of Chromobacterium MWU13-2610 from wild cranberry bogs within the Cape Cod National Seashore.</title>
        <authorList>
            <person name="O'Hara-Hanley K."/>
            <person name="Soby S."/>
            <person name="Harrison A."/>
        </authorList>
    </citation>
    <scope>NUCLEOTIDE SEQUENCE [LARGE SCALE GENOMIC DNA]</scope>
    <source>
        <strain evidence="3 4">MWU13-2610</strain>
    </source>
</reference>
<keyword evidence="1" id="KW-0812">Transmembrane</keyword>
<evidence type="ECO:0000256" key="1">
    <source>
        <dbReference type="SAM" id="Phobius"/>
    </source>
</evidence>
<dbReference type="Proteomes" id="UP000236416">
    <property type="component" value="Unassembled WGS sequence"/>
</dbReference>
<organism evidence="3 4">
    <name type="scientific">Chromobacterium sinusclupearum</name>
    <dbReference type="NCBI Taxonomy" id="2077146"/>
    <lineage>
        <taxon>Bacteria</taxon>
        <taxon>Pseudomonadati</taxon>
        <taxon>Pseudomonadota</taxon>
        <taxon>Betaproteobacteria</taxon>
        <taxon>Neisseriales</taxon>
        <taxon>Chromobacteriaceae</taxon>
        <taxon>Chromobacterium</taxon>
    </lineage>
</organism>
<proteinExistence type="predicted"/>
<keyword evidence="1" id="KW-0472">Membrane</keyword>
<dbReference type="EMBL" id="PPTF01000006">
    <property type="protein sequence ID" value="POB00453.1"/>
    <property type="molecule type" value="Genomic_DNA"/>
</dbReference>
<comment type="caution">
    <text evidence="3">The sequence shown here is derived from an EMBL/GenBank/DDBJ whole genome shotgun (WGS) entry which is preliminary data.</text>
</comment>
<evidence type="ECO:0000313" key="4">
    <source>
        <dbReference type="Proteomes" id="UP000236416"/>
    </source>
</evidence>
<feature type="transmembrane region" description="Helical" evidence="1">
    <location>
        <begin position="117"/>
        <end position="135"/>
    </location>
</feature>
<feature type="domain" description="DUF4236" evidence="2">
    <location>
        <begin position="3"/>
        <end position="53"/>
    </location>
</feature>
<dbReference type="InterPro" id="IPR025330">
    <property type="entry name" value="DUF4236"/>
</dbReference>
<protein>
    <recommendedName>
        <fullName evidence="2">DUF4236 domain-containing protein</fullName>
    </recommendedName>
</protein>
<dbReference type="RefSeq" id="WP_103316963.1">
    <property type="nucleotide sequence ID" value="NZ_PPTF01000006.1"/>
</dbReference>
<feature type="transmembrane region" description="Helical" evidence="1">
    <location>
        <begin position="141"/>
        <end position="162"/>
    </location>
</feature>
<sequence>MGLSFSRSVKFGAVRFNFSGSGIGMSVGVPGLRIGTGPRGAYISGGVGGFRYRKSLNARQPAGVQPVVMPGRPQDVQVVADDNIVATVEHGTKSVLELRDSTSDALLQSMNEQRAKLPLWPMAAVVVLLLFYILYPASETWPSFIRLTAFVIGVGLIGWVYWRDQMRKLTVLFYEPDQATSDLFERLSGAVSHAAAARKLKSITTTSRYADTKYSAGASQGLKFGAASLTLGQAPGVVANIPVPVLTAERTTLAFFPDRVLAFQGKSVGAVDYARLHGVSEFVRYIESESVPGDARIIDQTWQYVNKKGGPDKRFKNNRQLPICAYSQFNLSTSDGLDIRFLGSKEGGFDALEQALAAIRAAQR</sequence>
<accession>A0A2K4MU00</accession>
<gene>
    <name evidence="3" type="ORF">C2134_01495</name>
</gene>
<evidence type="ECO:0000259" key="2">
    <source>
        <dbReference type="Pfam" id="PF14020"/>
    </source>
</evidence>
<keyword evidence="4" id="KW-1185">Reference proteome</keyword>
<name>A0A2K4MU00_9NEIS</name>
<keyword evidence="1" id="KW-1133">Transmembrane helix</keyword>
<evidence type="ECO:0000313" key="3">
    <source>
        <dbReference type="EMBL" id="POB00453.1"/>
    </source>
</evidence>
<dbReference type="AlphaFoldDB" id="A0A2K4MU00"/>
<dbReference type="Pfam" id="PF14020">
    <property type="entry name" value="DUF4236"/>
    <property type="match status" value="1"/>
</dbReference>